<evidence type="ECO:0000313" key="2">
    <source>
        <dbReference type="EMBL" id="CAB5209241.1"/>
    </source>
</evidence>
<dbReference type="EMBL" id="LR798231">
    <property type="protein sequence ID" value="CAB5209241.1"/>
    <property type="molecule type" value="Genomic_DNA"/>
</dbReference>
<proteinExistence type="predicted"/>
<name>A0A6J7WHN0_9CAUD</name>
<gene>
    <name evidence="2" type="ORF">UFOVP181_380</name>
    <name evidence="1" type="ORF">UFOVP57_259</name>
</gene>
<dbReference type="EMBL" id="LR796187">
    <property type="protein sequence ID" value="CAB4125858.1"/>
    <property type="molecule type" value="Genomic_DNA"/>
</dbReference>
<sequence>MTDYTLYQSEFIANNQDLIFEDINRAHRLFREIFLDSDSTWTYHKYNIFALTAPSTAFYQIYKELRNVVRGQLGDDRPLWFQAWINYHNQNELLNWHGHDFEYHGYIAIDPKNTKTVFEKYEIINKPGQIYFGPGFRQHMVEAITPFQGVRTTIGFDIFTTPDPKFIEHPYTNMSLMPLL</sequence>
<reference evidence="2" key="1">
    <citation type="submission" date="2020-05" db="EMBL/GenBank/DDBJ databases">
        <authorList>
            <person name="Chiriac C."/>
            <person name="Salcher M."/>
            <person name="Ghai R."/>
            <person name="Kavagutti S V."/>
        </authorList>
    </citation>
    <scope>NUCLEOTIDE SEQUENCE</scope>
</reference>
<accession>A0A6J7WHN0</accession>
<protein>
    <submittedName>
        <fullName evidence="2">Uncharacterized protein</fullName>
    </submittedName>
</protein>
<organism evidence="2">
    <name type="scientific">uncultured Caudovirales phage</name>
    <dbReference type="NCBI Taxonomy" id="2100421"/>
    <lineage>
        <taxon>Viruses</taxon>
        <taxon>Duplodnaviria</taxon>
        <taxon>Heunggongvirae</taxon>
        <taxon>Uroviricota</taxon>
        <taxon>Caudoviricetes</taxon>
        <taxon>Peduoviridae</taxon>
        <taxon>Maltschvirus</taxon>
        <taxon>Maltschvirus maltsch</taxon>
    </lineage>
</organism>
<evidence type="ECO:0000313" key="1">
    <source>
        <dbReference type="EMBL" id="CAB4125858.1"/>
    </source>
</evidence>